<dbReference type="RefSeq" id="WP_011714825.1">
    <property type="nucleotide sequence ID" value="NC_008576.1"/>
</dbReference>
<dbReference type="Gene3D" id="3.40.50.2000">
    <property type="entry name" value="Glycogen Phosphorylase B"/>
    <property type="match status" value="2"/>
</dbReference>
<dbReference type="KEGG" id="mgm:Mmc1_3273"/>
<dbReference type="Proteomes" id="UP000002586">
    <property type="component" value="Chromosome"/>
</dbReference>
<dbReference type="CAZy" id="GT4">
    <property type="family name" value="Glycosyltransferase Family 4"/>
</dbReference>
<evidence type="ECO:0000313" key="3">
    <source>
        <dbReference type="Proteomes" id="UP000002586"/>
    </source>
</evidence>
<dbReference type="SUPFAM" id="SSF53756">
    <property type="entry name" value="UDP-Glycosyltransferase/glycogen phosphorylase"/>
    <property type="match status" value="1"/>
</dbReference>
<dbReference type="Pfam" id="PF13439">
    <property type="entry name" value="Glyco_transf_4"/>
    <property type="match status" value="1"/>
</dbReference>
<dbReference type="EMBL" id="CP000471">
    <property type="protein sequence ID" value="ABK45763.1"/>
    <property type="molecule type" value="Genomic_DNA"/>
</dbReference>
<dbReference type="GO" id="GO:0016757">
    <property type="term" value="F:glycosyltransferase activity"/>
    <property type="evidence" value="ECO:0007669"/>
    <property type="project" value="UniProtKB-ARBA"/>
</dbReference>
<sequence length="392" mass="43950">MEQPHCRILHVIPKLNTGGSQWMLFKLLHAGQASPEFDQQVLCLGKPDRLSPIFAEAGIKVEHLGMDLKRPNPWVIWRFVQCIRQARPDIVVSWLFVADFLTLLTRPWTGIPRLICNLRTSSLSLKSLGGLDYILVRLNRFLSSRMDGMLHNAHAGKQQLQQLGYTPSWWHYIANGFDLEKLQPNPHAPRRLREQLKLPEGAFLFGCFARYHPCKDHKSLLHAFQWLHQRQPHAYLLLVGRGLDCAEMDQLVDRLQVQDHVLRLAELTDVGQWLPGLDAAVLASSEGEGFSNFIGEAMACGVPCVSTDSGDHRLVIGDTGSIVPAGDAHALGEAMQRMLLLSPPERQALGVRAREQIVGHFDIDQVVTAYHLCYQALMAGSPPETNQPPKES</sequence>
<dbReference type="AlphaFoldDB" id="A0LCS0"/>
<dbReference type="PANTHER" id="PTHR12526">
    <property type="entry name" value="GLYCOSYLTRANSFERASE"/>
    <property type="match status" value="1"/>
</dbReference>
<keyword evidence="3" id="KW-1185">Reference proteome</keyword>
<dbReference type="PANTHER" id="PTHR12526:SF638">
    <property type="entry name" value="SPORE COAT PROTEIN SA"/>
    <property type="match status" value="1"/>
</dbReference>
<evidence type="ECO:0000259" key="1">
    <source>
        <dbReference type="Pfam" id="PF13439"/>
    </source>
</evidence>
<dbReference type="eggNOG" id="COG0438">
    <property type="taxonomic scope" value="Bacteria"/>
</dbReference>
<dbReference type="Pfam" id="PF13692">
    <property type="entry name" value="Glyco_trans_1_4"/>
    <property type="match status" value="1"/>
</dbReference>
<reference evidence="2 3" key="2">
    <citation type="journal article" date="2012" name="Int. J. Syst. Evol. Microbiol.">
        <title>Magnetococcus marinus gen. nov., sp. nov., a marine, magnetotactic bacterium that represents a novel lineage (Magnetococcaceae fam. nov.; Magnetococcales ord. nov.) at the base of the Alphaproteobacteria.</title>
        <authorList>
            <person name="Bazylinski D.A."/>
            <person name="Williams T.J."/>
            <person name="Lefevre C.T."/>
            <person name="Berg R.J."/>
            <person name="Zhang C.L."/>
            <person name="Bowser S.S."/>
            <person name="Dean A.J."/>
            <person name="Beveridge T.J."/>
        </authorList>
    </citation>
    <scope>NUCLEOTIDE SEQUENCE [LARGE SCALE GENOMIC DNA]</scope>
    <source>
        <strain evidence="3">ATCC BAA-1437 / JCM 17883 / MC-1</strain>
    </source>
</reference>
<dbReference type="InterPro" id="IPR028098">
    <property type="entry name" value="Glyco_trans_4-like_N"/>
</dbReference>
<gene>
    <name evidence="2" type="ordered locus">Mmc1_3273</name>
</gene>
<organism evidence="2 3">
    <name type="scientific">Magnetococcus marinus (strain ATCC BAA-1437 / JCM 17883 / MC-1)</name>
    <dbReference type="NCBI Taxonomy" id="156889"/>
    <lineage>
        <taxon>Bacteria</taxon>
        <taxon>Pseudomonadati</taxon>
        <taxon>Pseudomonadota</taxon>
        <taxon>Magnetococcia</taxon>
        <taxon>Magnetococcales</taxon>
        <taxon>Magnetococcaceae</taxon>
        <taxon>Magnetococcus</taxon>
    </lineage>
</organism>
<reference evidence="3" key="1">
    <citation type="journal article" date="2009" name="Appl. Environ. Microbiol.">
        <title>Complete genome sequence of the chemolithoautotrophic marine magnetotactic coccus strain MC-1.</title>
        <authorList>
            <person name="Schubbe S."/>
            <person name="Williams T.J."/>
            <person name="Xie G."/>
            <person name="Kiss H.E."/>
            <person name="Brettin T.S."/>
            <person name="Martinez D."/>
            <person name="Ross C.A."/>
            <person name="Schuler D."/>
            <person name="Cox B.L."/>
            <person name="Nealson K.H."/>
            <person name="Bazylinski D.A."/>
        </authorList>
    </citation>
    <scope>NUCLEOTIDE SEQUENCE [LARGE SCALE GENOMIC DNA]</scope>
    <source>
        <strain evidence="3">ATCC BAA-1437 / JCM 17883 / MC-1</strain>
    </source>
</reference>
<dbReference type="HOGENOM" id="CLU_009583_0_3_5"/>
<dbReference type="OrthoDB" id="9790710at2"/>
<evidence type="ECO:0000313" key="2">
    <source>
        <dbReference type="EMBL" id="ABK45763.1"/>
    </source>
</evidence>
<protein>
    <submittedName>
        <fullName evidence="2">Glycosyl transferase, group 1</fullName>
    </submittedName>
</protein>
<feature type="domain" description="Glycosyltransferase subfamily 4-like N-terminal" evidence="1">
    <location>
        <begin position="37"/>
        <end position="181"/>
    </location>
</feature>
<keyword evidence="2" id="KW-0808">Transferase</keyword>
<proteinExistence type="predicted"/>
<accession>A0LCS0</accession>
<name>A0LCS0_MAGMM</name>
<dbReference type="STRING" id="156889.Mmc1_3273"/>